<name>A0A1E7REY4_9GAMM</name>
<feature type="transmembrane region" description="Helical" evidence="1">
    <location>
        <begin position="775"/>
        <end position="793"/>
    </location>
</feature>
<feature type="transmembrane region" description="Helical" evidence="1">
    <location>
        <begin position="44"/>
        <end position="62"/>
    </location>
</feature>
<feature type="transmembrane region" description="Helical" evidence="1">
    <location>
        <begin position="396"/>
        <end position="416"/>
    </location>
</feature>
<feature type="transmembrane region" description="Helical" evidence="1">
    <location>
        <begin position="536"/>
        <end position="552"/>
    </location>
</feature>
<evidence type="ECO:0000313" key="3">
    <source>
        <dbReference type="Proteomes" id="UP000185895"/>
    </source>
</evidence>
<accession>A0A1E7REY4</accession>
<keyword evidence="1" id="KW-1133">Transmembrane helix</keyword>
<dbReference type="InterPro" id="IPR019286">
    <property type="entry name" value="DUF2339_TM"/>
</dbReference>
<feature type="transmembrane region" description="Helical" evidence="1">
    <location>
        <begin position="679"/>
        <end position="697"/>
    </location>
</feature>
<keyword evidence="1" id="KW-0472">Membrane</keyword>
<keyword evidence="1" id="KW-0812">Transmembrane</keyword>
<proteinExistence type="predicted"/>
<dbReference type="EMBL" id="MKKK01000001">
    <property type="protein sequence ID" value="OEY97960.1"/>
    <property type="molecule type" value="Genomic_DNA"/>
</dbReference>
<dbReference type="Proteomes" id="UP000185895">
    <property type="component" value="Unassembled WGS sequence"/>
</dbReference>
<feature type="transmembrane region" description="Helical" evidence="1">
    <location>
        <begin position="307"/>
        <end position="327"/>
    </location>
</feature>
<reference evidence="2 3" key="1">
    <citation type="submission" date="2016-09" db="EMBL/GenBank/DDBJ databases">
        <authorList>
            <person name="Capua I."/>
            <person name="De Benedictis P."/>
            <person name="Joannis T."/>
            <person name="Lombin L.H."/>
            <person name="Cattoli G."/>
        </authorList>
    </citation>
    <scope>NUCLEOTIDE SEQUENCE [LARGE SCALE GENOMIC DNA]</scope>
    <source>
        <strain evidence="2 3">ANC 4671</strain>
    </source>
</reference>
<feature type="transmembrane region" description="Helical" evidence="1">
    <location>
        <begin position="564"/>
        <end position="583"/>
    </location>
</feature>
<feature type="transmembrane region" description="Helical" evidence="1">
    <location>
        <begin position="706"/>
        <end position="725"/>
    </location>
</feature>
<feature type="transmembrane region" description="Helical" evidence="1">
    <location>
        <begin position="281"/>
        <end position="302"/>
    </location>
</feature>
<comment type="caution">
    <text evidence="2">The sequence shown here is derived from an EMBL/GenBank/DDBJ whole genome shotgun (WGS) entry which is preliminary data.</text>
</comment>
<protein>
    <submittedName>
        <fullName evidence="2">Uncharacterized protein</fullName>
    </submittedName>
</protein>
<evidence type="ECO:0000256" key="1">
    <source>
        <dbReference type="SAM" id="Phobius"/>
    </source>
</evidence>
<feature type="transmembrane region" description="Helical" evidence="1">
    <location>
        <begin position="333"/>
        <end position="350"/>
    </location>
</feature>
<dbReference type="RefSeq" id="WP_070068342.1">
    <property type="nucleotide sequence ID" value="NZ_MKKK01000001.1"/>
</dbReference>
<feature type="transmembrane region" description="Helical" evidence="1">
    <location>
        <begin position="868"/>
        <end position="887"/>
    </location>
</feature>
<feature type="transmembrane region" description="Helical" evidence="1">
    <location>
        <begin position="745"/>
        <end position="763"/>
    </location>
</feature>
<feature type="transmembrane region" description="Helical" evidence="1">
    <location>
        <begin position="473"/>
        <end position="494"/>
    </location>
</feature>
<feature type="transmembrane region" description="Helical" evidence="1">
    <location>
        <begin position="448"/>
        <end position="466"/>
    </location>
</feature>
<dbReference type="Pfam" id="PF10101">
    <property type="entry name" value="DUF2339"/>
    <property type="match status" value="1"/>
</dbReference>
<organism evidence="2 3">
    <name type="scientific">Acinetobacter qingfengensis</name>
    <dbReference type="NCBI Taxonomy" id="1262585"/>
    <lineage>
        <taxon>Bacteria</taxon>
        <taxon>Pseudomonadati</taxon>
        <taxon>Pseudomonadota</taxon>
        <taxon>Gammaproteobacteria</taxon>
        <taxon>Moraxellales</taxon>
        <taxon>Moraxellaceae</taxon>
        <taxon>Acinetobacter</taxon>
    </lineage>
</organism>
<feature type="transmembrane region" description="Helical" evidence="1">
    <location>
        <begin position="234"/>
        <end position="253"/>
    </location>
</feature>
<dbReference type="AlphaFoldDB" id="A0A1E7REY4"/>
<dbReference type="PANTHER" id="PTHR38434:SF1">
    <property type="entry name" value="BLL2549 PROTEIN"/>
    <property type="match status" value="1"/>
</dbReference>
<dbReference type="PANTHER" id="PTHR38434">
    <property type="entry name" value="BLL2549 PROTEIN"/>
    <property type="match status" value="1"/>
</dbReference>
<feature type="transmembrane region" description="Helical" evidence="1">
    <location>
        <begin position="423"/>
        <end position="442"/>
    </location>
</feature>
<feature type="transmembrane region" description="Helical" evidence="1">
    <location>
        <begin position="595"/>
        <end position="618"/>
    </location>
</feature>
<feature type="transmembrane region" description="Helical" evidence="1">
    <location>
        <begin position="838"/>
        <end position="856"/>
    </location>
</feature>
<feature type="transmembrane region" description="Helical" evidence="1">
    <location>
        <begin position="206"/>
        <end position="228"/>
    </location>
</feature>
<gene>
    <name evidence="2" type="ORF">BJI46_00035</name>
</gene>
<feature type="transmembrane region" description="Helical" evidence="1">
    <location>
        <begin position="182"/>
        <end position="199"/>
    </location>
</feature>
<dbReference type="OrthoDB" id="207428at2"/>
<feature type="transmembrane region" description="Helical" evidence="1">
    <location>
        <begin position="258"/>
        <end position="275"/>
    </location>
</feature>
<evidence type="ECO:0000313" key="2">
    <source>
        <dbReference type="EMBL" id="OEY97960.1"/>
    </source>
</evidence>
<feature type="transmembrane region" description="Helical" evidence="1">
    <location>
        <begin position="151"/>
        <end position="170"/>
    </location>
</feature>
<sequence length="897" mass="101752">MQQKTPLNDNFSLISYPKANWARCVIVILALYCIWDYVHSDYTMIWLKVLGLFSFMAIINTLEYQQEKILALQQHIEELQQGLPTTFDNKSINPIVTSNSLIDHPSSTSSITIGSTTHDVFTDKPAGHQDLKVMTSLWSAALNWFKGGNSIVRIAVVILLIGVIFLLRFASEYWQLTLSAKMAAIAVAGVVLTGIGYVLRQKRFEYAISLQGLGLGVIFLVLFSSYYLQVIVSLASSYVMLMLLLAITLWLALRQNALILAFIALGSGFIAPFILNNGSDNVSILMGYYFMLNIALAIIVYFKPWRILNTLALFMTFGIGGFAIWFNADPLEYFQISCWVWAIFLLYLYISILYSRHIVALGTQFKDIPLVDTALIFATPFMAFSLYAGLVNSSAVKLSLASVILALVYLTLGYFIHKRSSRLTLLSQCFYGLGLVFAALILPFAFNAYWTSVGWAIHGLAVLWIGRKYQIDSARYFGVVVLLASGLATLYSHLLSQNTVLFASSVLMMAYAWAWYIHQSINHESASSVSQFQRIIGNLFLLLSFLIAPYVYKHLLLQASIDQSSNSLSLLLWFNALTLIWWYKDHKFYPAWWRVNLMILFVTLVTTAFELSWINYPFTGVEKIQWTLICLLWLSAFYLFNQYKPLNKFSNIYIQQILSTLAMVYLAILGAVFASLQSLSYVVAILPIVCLIFSYTIQKLQFWKNLWIANPGVSLLTVGWLWMISISHSGAWLWSYVPLFNPVDLLSIAAYMILVLNLQSYLFSHVKFSQIISTLILLISGLLMISSILLRVLHHYVDLPYWSWQIWQNGTVQAWFTIVWTIVALILTLLASRQAWRYVWMMGIAVLAVVIFKLIFLDLSHSHTITRIISFIGSGLIMLVIGYFAPLPPVEKTSDLK</sequence>
<feature type="transmembrane region" description="Helical" evidence="1">
    <location>
        <begin position="21"/>
        <end position="38"/>
    </location>
</feature>
<feature type="transmembrane region" description="Helical" evidence="1">
    <location>
        <begin position="500"/>
        <end position="516"/>
    </location>
</feature>
<feature type="transmembrane region" description="Helical" evidence="1">
    <location>
        <begin position="370"/>
        <end position="390"/>
    </location>
</feature>
<dbReference type="STRING" id="1262585.BJI46_00035"/>
<feature type="transmembrane region" description="Helical" evidence="1">
    <location>
        <begin position="813"/>
        <end position="831"/>
    </location>
</feature>
<feature type="transmembrane region" description="Helical" evidence="1">
    <location>
        <begin position="652"/>
        <end position="673"/>
    </location>
</feature>
<feature type="transmembrane region" description="Helical" evidence="1">
    <location>
        <begin position="624"/>
        <end position="640"/>
    </location>
</feature>
<keyword evidence="3" id="KW-1185">Reference proteome</keyword>